<accession>A0A7J7M9F6</accession>
<dbReference type="GO" id="GO:0036503">
    <property type="term" value="P:ERAD pathway"/>
    <property type="evidence" value="ECO:0007669"/>
    <property type="project" value="TreeGrafter"/>
</dbReference>
<feature type="transmembrane region" description="Helical" evidence="14">
    <location>
        <begin position="992"/>
        <end position="1011"/>
    </location>
</feature>
<evidence type="ECO:0000256" key="6">
    <source>
        <dbReference type="ARBA" id="ARBA00022692"/>
    </source>
</evidence>
<keyword evidence="5" id="KW-0808">Transferase</keyword>
<dbReference type="Proteomes" id="UP000541444">
    <property type="component" value="Unassembled WGS sequence"/>
</dbReference>
<dbReference type="SMART" id="SM00744">
    <property type="entry name" value="RINGv"/>
    <property type="match status" value="1"/>
</dbReference>
<comment type="pathway">
    <text evidence="3">Protein modification; protein ubiquitination.</text>
</comment>
<feature type="region of interest" description="Disordered" evidence="13">
    <location>
        <begin position="1"/>
        <end position="55"/>
    </location>
</feature>
<feature type="transmembrane region" description="Helical" evidence="14">
    <location>
        <begin position="817"/>
        <end position="838"/>
    </location>
</feature>
<evidence type="ECO:0000256" key="1">
    <source>
        <dbReference type="ARBA" id="ARBA00000900"/>
    </source>
</evidence>
<feature type="transmembrane region" description="Helical" evidence="14">
    <location>
        <begin position="770"/>
        <end position="797"/>
    </location>
</feature>
<proteinExistence type="predicted"/>
<dbReference type="EC" id="2.3.2.27" evidence="4"/>
<feature type="transmembrane region" description="Helical" evidence="14">
    <location>
        <begin position="338"/>
        <end position="359"/>
    </location>
</feature>
<dbReference type="Pfam" id="PF23113">
    <property type="entry name" value="MARCHF6_C"/>
    <property type="match status" value="1"/>
</dbReference>
<evidence type="ECO:0000256" key="3">
    <source>
        <dbReference type="ARBA" id="ARBA00004906"/>
    </source>
</evidence>
<organism evidence="16 17">
    <name type="scientific">Kingdonia uniflora</name>
    <dbReference type="NCBI Taxonomy" id="39325"/>
    <lineage>
        <taxon>Eukaryota</taxon>
        <taxon>Viridiplantae</taxon>
        <taxon>Streptophyta</taxon>
        <taxon>Embryophyta</taxon>
        <taxon>Tracheophyta</taxon>
        <taxon>Spermatophyta</taxon>
        <taxon>Magnoliopsida</taxon>
        <taxon>Ranunculales</taxon>
        <taxon>Circaeasteraceae</taxon>
        <taxon>Kingdonia</taxon>
    </lineage>
</organism>
<evidence type="ECO:0000313" key="16">
    <source>
        <dbReference type="EMBL" id="KAF6151482.1"/>
    </source>
</evidence>
<dbReference type="GO" id="GO:0008270">
    <property type="term" value="F:zinc ion binding"/>
    <property type="evidence" value="ECO:0007669"/>
    <property type="project" value="UniProtKB-KW"/>
</dbReference>
<dbReference type="InterPro" id="IPR056521">
    <property type="entry name" value="MARCHF6-like_C"/>
</dbReference>
<keyword evidence="9" id="KW-0833">Ubl conjugation pathway</keyword>
<evidence type="ECO:0000256" key="12">
    <source>
        <dbReference type="ARBA" id="ARBA00023136"/>
    </source>
</evidence>
<comment type="subcellular location">
    <subcellularLocation>
        <location evidence="2">Membrane</location>
        <topology evidence="2">Multi-pass membrane protein</topology>
    </subcellularLocation>
</comment>
<feature type="transmembrane region" description="Helical" evidence="14">
    <location>
        <begin position="516"/>
        <end position="535"/>
    </location>
</feature>
<evidence type="ECO:0000256" key="13">
    <source>
        <dbReference type="SAM" id="MobiDB-lite"/>
    </source>
</evidence>
<dbReference type="PROSITE" id="PS51292">
    <property type="entry name" value="ZF_RING_CH"/>
    <property type="match status" value="1"/>
</dbReference>
<keyword evidence="11 14" id="KW-1133">Transmembrane helix</keyword>
<comment type="caution">
    <text evidence="16">The sequence shown here is derived from an EMBL/GenBank/DDBJ whole genome shotgun (WGS) entry which is preliminary data.</text>
</comment>
<keyword evidence="6 14" id="KW-0812">Transmembrane</keyword>
<keyword evidence="10" id="KW-0862">Zinc</keyword>
<dbReference type="AlphaFoldDB" id="A0A7J7M9F6"/>
<feature type="transmembrane region" description="Helical" evidence="14">
    <location>
        <begin position="900"/>
        <end position="917"/>
    </location>
</feature>
<dbReference type="Gene3D" id="3.30.40.10">
    <property type="entry name" value="Zinc/RING finger domain, C3HC4 (zinc finger)"/>
    <property type="match status" value="1"/>
</dbReference>
<feature type="transmembrane region" description="Helical" evidence="14">
    <location>
        <begin position="664"/>
        <end position="682"/>
    </location>
</feature>
<evidence type="ECO:0000256" key="11">
    <source>
        <dbReference type="ARBA" id="ARBA00022989"/>
    </source>
</evidence>
<keyword evidence="7" id="KW-0479">Metal-binding</keyword>
<reference evidence="16 17" key="1">
    <citation type="journal article" date="2020" name="IScience">
        <title>Genome Sequencing of the Endangered Kingdonia uniflora (Circaeasteraceae, Ranunculales) Reveals Potential Mechanisms of Evolutionary Specialization.</title>
        <authorList>
            <person name="Sun Y."/>
            <person name="Deng T."/>
            <person name="Zhang A."/>
            <person name="Moore M.J."/>
            <person name="Landis J.B."/>
            <person name="Lin N."/>
            <person name="Zhang H."/>
            <person name="Zhang X."/>
            <person name="Huang J."/>
            <person name="Zhang X."/>
            <person name="Sun H."/>
            <person name="Wang H."/>
        </authorList>
    </citation>
    <scope>NUCLEOTIDE SEQUENCE [LARGE SCALE GENOMIC DNA]</scope>
    <source>
        <strain evidence="16">TB1705</strain>
        <tissue evidence="16">Leaf</tissue>
    </source>
</reference>
<evidence type="ECO:0000256" key="2">
    <source>
        <dbReference type="ARBA" id="ARBA00004141"/>
    </source>
</evidence>
<dbReference type="InterPro" id="IPR011016">
    <property type="entry name" value="Znf_RING-CH"/>
</dbReference>
<feature type="transmembrane region" description="Helical" evidence="14">
    <location>
        <begin position="146"/>
        <end position="168"/>
    </location>
</feature>
<dbReference type="EMBL" id="JACGCM010001690">
    <property type="protein sequence ID" value="KAF6151482.1"/>
    <property type="molecule type" value="Genomic_DNA"/>
</dbReference>
<feature type="transmembrane region" description="Helical" evidence="14">
    <location>
        <begin position="957"/>
        <end position="980"/>
    </location>
</feature>
<evidence type="ECO:0000256" key="7">
    <source>
        <dbReference type="ARBA" id="ARBA00022723"/>
    </source>
</evidence>
<feature type="transmembrane region" description="Helical" evidence="14">
    <location>
        <begin position="453"/>
        <end position="476"/>
    </location>
</feature>
<dbReference type="PANTHER" id="PTHR13145">
    <property type="entry name" value="SSM4 PROTEIN"/>
    <property type="match status" value="1"/>
</dbReference>
<gene>
    <name evidence="16" type="ORF">GIB67_016294</name>
</gene>
<dbReference type="Pfam" id="PF12906">
    <property type="entry name" value="RINGv"/>
    <property type="match status" value="1"/>
</dbReference>
<evidence type="ECO:0000313" key="17">
    <source>
        <dbReference type="Proteomes" id="UP000541444"/>
    </source>
</evidence>
<dbReference type="CDD" id="cd16702">
    <property type="entry name" value="RING_CH-C4HC3_MARCH6"/>
    <property type="match status" value="1"/>
</dbReference>
<dbReference type="OrthoDB" id="1108038at2759"/>
<evidence type="ECO:0000256" key="5">
    <source>
        <dbReference type="ARBA" id="ARBA00022679"/>
    </source>
</evidence>
<evidence type="ECO:0000259" key="15">
    <source>
        <dbReference type="PROSITE" id="PS51292"/>
    </source>
</evidence>
<sequence length="1082" mass="121089">MEIAPAPSTSQDDRSPNCTNSSSDNIQEASSSSSSSCHVATSSGETSTNRSRFDDDEDEEDVCRICRNPGDADNPLQYPCACSGSIKFVHQDCLLQWLNHSNTRHCEVCKHPFSFSPVYAENAPARLPFQEFVVGIAMKACHVMQFFLRLSFVLSVWILVIPFITFWIWRLAFMRSFGEAKNLFWRHISTTVILTDCLHGFLLSASIVFIFLGATSLRDYVRHLREIGGPDGEREDEGGARGPRVPVVPVVQGDENGEGAGGGQGIGGAGQIIRRNAENVAARLEMQAARLEAHVEQMFDGLDDADGAEDVPFDELVGMQGPVFHLLENACTVLASNMIFLGVIIFVPFSLGRIVLHYVSQLFSSATSPALQVATPLVESAISLTNTTLKNSLTAVANLSSESLKDSMVSHVADVVAETLKANLTGLDEVSNIIEKPLSAAGTSGLSDVTTLAAGYMFIFCLAFFYFGIVALIRYARGDPLTMVRLYGIASMFETIPSHVRQFVAAMRHIMTMVKVAFLLVIELGVFPLMCGWWLDVCTIRMLGKTIAQRVEFFSISPLASSLIHWIVGIVYMLQISIFVSLLRGVLRNGVLYFLRDPADPNYNPFRDLIDDPVHKHARRVLLSVAVYGSLIVMLVFIPVRLAMRLAPSVFPLDISVSDPFTEIPADMLLFQICIPFAIEHFKLRATIKTLLHQWFSAVGWALSLTEFLLPRPDVNGGQENGNVGRQDRLHDVPQARVHQQDQALIHVRAAEEYDGDEEVDSEYGFVLRIVLLLVLAWMTLLLFNSALIVVPISLGRALFSSIPLMPITHGIKCNDLYAFIIGIYVIWSLLAGIRYLIEHVKTRRAQILLNQMCKWSGIVLKCSALLSIWVFVIPVMIGLLFELLVIVPMRVPVDESPVFLLYQDWALGLIFLKIWTRLVMLDQMTPLVDESWRSKFERVRQDGFSRLRGFWVLQEIVIPITMKLLTALCVPYVFARGLFPVLGYPLIVNSAVYRFAWIGCLTVSLLFFCAKRFHVWFANLHNSIRDDRYLIGRRLHNFGEDKKEKTTEAEIVPEETTLLDQEGDDVGMRLRRNIQIQRQAV</sequence>
<evidence type="ECO:0000256" key="14">
    <source>
        <dbReference type="SAM" id="Phobius"/>
    </source>
</evidence>
<evidence type="ECO:0000256" key="9">
    <source>
        <dbReference type="ARBA" id="ARBA00022786"/>
    </source>
</evidence>
<comment type="catalytic activity">
    <reaction evidence="1">
        <text>S-ubiquitinyl-[E2 ubiquitin-conjugating enzyme]-L-cysteine + [acceptor protein]-L-lysine = [E2 ubiquitin-conjugating enzyme]-L-cysteine + N(6)-ubiquitinyl-[acceptor protein]-L-lysine.</text>
        <dbReference type="EC" id="2.3.2.27"/>
    </reaction>
</comment>
<keyword evidence="12 14" id="KW-0472">Membrane</keyword>
<feature type="transmembrane region" description="Helical" evidence="14">
    <location>
        <begin position="621"/>
        <end position="644"/>
    </location>
</feature>
<name>A0A7J7M9F6_9MAGN</name>
<feature type="transmembrane region" description="Helical" evidence="14">
    <location>
        <begin position="188"/>
        <end position="212"/>
    </location>
</feature>
<dbReference type="PANTHER" id="PTHR13145:SF0">
    <property type="entry name" value="E3 UBIQUITIN-PROTEIN LIGASE MARCHF6"/>
    <property type="match status" value="1"/>
</dbReference>
<dbReference type="GO" id="GO:0005789">
    <property type="term" value="C:endoplasmic reticulum membrane"/>
    <property type="evidence" value="ECO:0007669"/>
    <property type="project" value="TreeGrafter"/>
</dbReference>
<keyword evidence="17" id="KW-1185">Reference proteome</keyword>
<feature type="transmembrane region" description="Helical" evidence="14">
    <location>
        <begin position="859"/>
        <end position="888"/>
    </location>
</feature>
<dbReference type="FunFam" id="3.30.40.10:FF:000288">
    <property type="entry name" value="Probable E3 ubiquitin ligase SUD1"/>
    <property type="match status" value="1"/>
</dbReference>
<feature type="transmembrane region" description="Helical" evidence="14">
    <location>
        <begin position="563"/>
        <end position="587"/>
    </location>
</feature>
<feature type="compositionally biased region" description="Low complexity" evidence="13">
    <location>
        <begin position="21"/>
        <end position="43"/>
    </location>
</feature>
<evidence type="ECO:0000256" key="10">
    <source>
        <dbReference type="ARBA" id="ARBA00022833"/>
    </source>
</evidence>
<evidence type="ECO:0000256" key="4">
    <source>
        <dbReference type="ARBA" id="ARBA00012483"/>
    </source>
</evidence>
<dbReference type="SUPFAM" id="SSF57850">
    <property type="entry name" value="RING/U-box"/>
    <property type="match status" value="1"/>
</dbReference>
<protein>
    <recommendedName>
        <fullName evidence="4">RING-type E3 ubiquitin transferase</fullName>
        <ecNumber evidence="4">2.3.2.27</ecNumber>
    </recommendedName>
</protein>
<keyword evidence="8" id="KW-0863">Zinc-finger</keyword>
<evidence type="ECO:0000256" key="8">
    <source>
        <dbReference type="ARBA" id="ARBA00022771"/>
    </source>
</evidence>
<dbReference type="InterPro" id="IPR013083">
    <property type="entry name" value="Znf_RING/FYVE/PHD"/>
</dbReference>
<dbReference type="GO" id="GO:0061630">
    <property type="term" value="F:ubiquitin protein ligase activity"/>
    <property type="evidence" value="ECO:0007669"/>
    <property type="project" value="UniProtKB-EC"/>
</dbReference>
<feature type="domain" description="RING-CH-type" evidence="15">
    <location>
        <begin position="55"/>
        <end position="116"/>
    </location>
</feature>